<sequence>MNSKRIVLIFAALMVLMANIAAAAPAAKNPPTLSVDGEGIGIATPDRATVTIGVTSQASDAGKAQNDNAWTTEQVNKAIKALGIETKDIQTNNYSFHPNYRTAENHRNEISGYTVNNSIIVIVRDIKQTGKVIDAALGAGANEIHSLDFSADNTQTVRKEALLKAVQDARDKAEILAKGLGKHIVGIQNVSESTGYLESRRYDNMMLAAAKTAAATTIEPGSLSLTARVHVDYILED</sequence>
<organism evidence="2 3">
    <name type="scientific">Selenomonas ruminantium</name>
    <dbReference type="NCBI Taxonomy" id="971"/>
    <lineage>
        <taxon>Bacteria</taxon>
        <taxon>Bacillati</taxon>
        <taxon>Bacillota</taxon>
        <taxon>Negativicutes</taxon>
        <taxon>Selenomonadales</taxon>
        <taxon>Selenomonadaceae</taxon>
        <taxon>Selenomonas</taxon>
    </lineage>
</organism>
<dbReference type="EMBL" id="FOQK01000006">
    <property type="protein sequence ID" value="SFH84636.1"/>
    <property type="molecule type" value="Genomic_DNA"/>
</dbReference>
<dbReference type="Gene3D" id="3.30.70.2970">
    <property type="entry name" value="Protein of unknown function (DUF541), domain 2"/>
    <property type="match status" value="1"/>
</dbReference>
<proteinExistence type="predicted"/>
<dbReference type="RefSeq" id="WP_075442599.1">
    <property type="nucleotide sequence ID" value="NZ_FOQK01000006.1"/>
</dbReference>
<evidence type="ECO:0008006" key="4">
    <source>
        <dbReference type="Google" id="ProtNLM"/>
    </source>
</evidence>
<gene>
    <name evidence="2" type="ORF">SAMN04487861_10622</name>
</gene>
<dbReference type="OrthoDB" id="9785192at2"/>
<evidence type="ECO:0000313" key="2">
    <source>
        <dbReference type="EMBL" id="SFH84636.1"/>
    </source>
</evidence>
<dbReference type="Pfam" id="PF04402">
    <property type="entry name" value="SIMPL"/>
    <property type="match status" value="1"/>
</dbReference>
<accession>A0A1I3DDB8</accession>
<dbReference type="Proteomes" id="UP000183639">
    <property type="component" value="Unassembled WGS sequence"/>
</dbReference>
<protein>
    <recommendedName>
        <fullName evidence="4">SIMPL domain-containing protein</fullName>
    </recommendedName>
</protein>
<dbReference type="InterPro" id="IPR052022">
    <property type="entry name" value="26kDa_periplasmic_antigen"/>
</dbReference>
<reference evidence="2 3" key="1">
    <citation type="submission" date="2016-10" db="EMBL/GenBank/DDBJ databases">
        <authorList>
            <person name="de Groot N.N."/>
        </authorList>
    </citation>
    <scope>NUCLEOTIDE SEQUENCE [LARGE SCALE GENOMIC DNA]</scope>
    <source>
        <strain evidence="2 3">Z108</strain>
    </source>
</reference>
<feature type="chain" id="PRO_5010325799" description="SIMPL domain-containing protein" evidence="1">
    <location>
        <begin position="24"/>
        <end position="237"/>
    </location>
</feature>
<dbReference type="PANTHER" id="PTHR34387:SF1">
    <property type="entry name" value="PERIPLASMIC IMMUNOGENIC PROTEIN"/>
    <property type="match status" value="1"/>
</dbReference>
<dbReference type="GO" id="GO:0006974">
    <property type="term" value="P:DNA damage response"/>
    <property type="evidence" value="ECO:0007669"/>
    <property type="project" value="TreeGrafter"/>
</dbReference>
<dbReference type="InterPro" id="IPR007497">
    <property type="entry name" value="SIMPL/DUF541"/>
</dbReference>
<dbReference type="AlphaFoldDB" id="A0A1I3DDB8"/>
<evidence type="ECO:0000313" key="3">
    <source>
        <dbReference type="Proteomes" id="UP000183639"/>
    </source>
</evidence>
<evidence type="ECO:0000256" key="1">
    <source>
        <dbReference type="SAM" id="SignalP"/>
    </source>
</evidence>
<name>A0A1I3DDB8_SELRU</name>
<dbReference type="Gene3D" id="3.30.110.170">
    <property type="entry name" value="Protein of unknown function (DUF541), domain 1"/>
    <property type="match status" value="1"/>
</dbReference>
<keyword evidence="1" id="KW-0732">Signal</keyword>
<dbReference type="PANTHER" id="PTHR34387">
    <property type="entry name" value="SLR1258 PROTEIN"/>
    <property type="match status" value="1"/>
</dbReference>
<feature type="signal peptide" evidence="1">
    <location>
        <begin position="1"/>
        <end position="23"/>
    </location>
</feature>